<feature type="region of interest" description="Disordered" evidence="1">
    <location>
        <begin position="61"/>
        <end position="83"/>
    </location>
</feature>
<evidence type="ECO:0000256" key="1">
    <source>
        <dbReference type="SAM" id="MobiDB-lite"/>
    </source>
</evidence>
<accession>A0A368QTX9</accession>
<reference evidence="3" key="2">
    <citation type="submission" date="2015-07" db="EMBL/GenBank/DDBJ databases">
        <authorList>
            <person name="Noorani M."/>
        </authorList>
    </citation>
    <scope>NUCLEOTIDE SEQUENCE</scope>
    <source>
        <strain evidence="3">Yugu1</strain>
    </source>
</reference>
<name>A0A368QTX9_SETIT</name>
<reference evidence="3" key="1">
    <citation type="journal article" date="2012" name="Nat. Biotechnol.">
        <title>Reference genome sequence of the model plant Setaria.</title>
        <authorList>
            <person name="Bennetzen J.L."/>
            <person name="Schmutz J."/>
            <person name="Wang H."/>
            <person name="Percifield R."/>
            <person name="Hawkins J."/>
            <person name="Pontaroli A.C."/>
            <person name="Estep M."/>
            <person name="Feng L."/>
            <person name="Vaughn J.N."/>
            <person name="Grimwood J."/>
            <person name="Jenkins J."/>
            <person name="Barry K."/>
            <person name="Lindquist E."/>
            <person name="Hellsten U."/>
            <person name="Deshpande S."/>
            <person name="Wang X."/>
            <person name="Wu X."/>
            <person name="Mitros T."/>
            <person name="Triplett J."/>
            <person name="Yang X."/>
            <person name="Ye C.Y."/>
            <person name="Mauro-Herrera M."/>
            <person name="Wang L."/>
            <person name="Li P."/>
            <person name="Sharma M."/>
            <person name="Sharma R."/>
            <person name="Ronald P.C."/>
            <person name="Panaud O."/>
            <person name="Kellogg E.A."/>
            <person name="Brutnell T.P."/>
            <person name="Doust A.N."/>
            <person name="Tuskan G.A."/>
            <person name="Rokhsar D."/>
            <person name="Devos K.M."/>
        </authorList>
    </citation>
    <scope>NUCLEOTIDE SEQUENCE [LARGE SCALE GENOMIC DNA]</scope>
    <source>
        <strain evidence="3">Yugu1</strain>
    </source>
</reference>
<evidence type="ECO:0000256" key="2">
    <source>
        <dbReference type="SAM" id="Phobius"/>
    </source>
</evidence>
<dbReference type="AlphaFoldDB" id="A0A368QTX9"/>
<feature type="transmembrane region" description="Helical" evidence="2">
    <location>
        <begin position="22"/>
        <end position="45"/>
    </location>
</feature>
<sequence>MWAGPRKKEEASGESGPFTRDLVLLADGLGTCLLAARLVVIVSISRSRLQWQSRRQAWERRGQREAGVRQEEERDYSRRTCRR</sequence>
<keyword evidence="2" id="KW-0472">Membrane</keyword>
<protein>
    <submittedName>
        <fullName evidence="3">Uncharacterized protein</fullName>
    </submittedName>
</protein>
<evidence type="ECO:0000313" key="3">
    <source>
        <dbReference type="EMBL" id="RCV21323.1"/>
    </source>
</evidence>
<keyword evidence="2" id="KW-1133">Transmembrane helix</keyword>
<organism evidence="3">
    <name type="scientific">Setaria italica</name>
    <name type="common">Foxtail millet</name>
    <name type="synonym">Panicum italicum</name>
    <dbReference type="NCBI Taxonomy" id="4555"/>
    <lineage>
        <taxon>Eukaryota</taxon>
        <taxon>Viridiplantae</taxon>
        <taxon>Streptophyta</taxon>
        <taxon>Embryophyta</taxon>
        <taxon>Tracheophyta</taxon>
        <taxon>Spermatophyta</taxon>
        <taxon>Magnoliopsida</taxon>
        <taxon>Liliopsida</taxon>
        <taxon>Poales</taxon>
        <taxon>Poaceae</taxon>
        <taxon>PACMAD clade</taxon>
        <taxon>Panicoideae</taxon>
        <taxon>Panicodae</taxon>
        <taxon>Paniceae</taxon>
        <taxon>Cenchrinae</taxon>
        <taxon>Setaria</taxon>
    </lineage>
</organism>
<gene>
    <name evidence="3" type="ORF">SETIT_4G130300v2</name>
</gene>
<dbReference type="EMBL" id="CM003531">
    <property type="protein sequence ID" value="RCV21323.1"/>
    <property type="molecule type" value="Genomic_DNA"/>
</dbReference>
<keyword evidence="2" id="KW-0812">Transmembrane</keyword>
<proteinExistence type="predicted"/>